<comment type="pathway">
    <text evidence="1 14">Lipid metabolism; fatty acid biosynthesis.</text>
</comment>
<dbReference type="InterPro" id="IPR020841">
    <property type="entry name" value="PKS_Beta-ketoAc_synthase_dom"/>
</dbReference>
<dbReference type="EC" id="2.3.1.179" evidence="3 14"/>
<dbReference type="Pfam" id="PF00109">
    <property type="entry name" value="ketoacyl-synt"/>
    <property type="match status" value="1"/>
</dbReference>
<name>A0A1M5E626_9THEO</name>
<evidence type="ECO:0000256" key="16">
    <source>
        <dbReference type="RuleBase" id="RU003694"/>
    </source>
</evidence>
<dbReference type="FunFam" id="3.40.47.10:FF:000009">
    <property type="entry name" value="3-oxoacyl-[acyl-carrier-protein] synthase 2"/>
    <property type="match status" value="1"/>
</dbReference>
<dbReference type="InterPro" id="IPR014031">
    <property type="entry name" value="Ketoacyl_synth_C"/>
</dbReference>
<dbReference type="GO" id="GO:0006633">
    <property type="term" value="P:fatty acid biosynthetic process"/>
    <property type="evidence" value="ECO:0007669"/>
    <property type="project" value="UniProtKB-UniRule"/>
</dbReference>
<dbReference type="NCBIfam" id="TIGR03150">
    <property type="entry name" value="fabF"/>
    <property type="match status" value="1"/>
</dbReference>
<dbReference type="OrthoDB" id="9808669at2"/>
<sequence length="413" mass="44097">MNNRVVVTGIGCVTPIGIGKDAYWEALRSGKSGIGPITKFDTSEYPTKIAAEVKDFNPTDFIDKKEAKRMDRYTHFAIASAKMAIEDANLDLNAVDKNRFGVIMGSGIGGIETFEEQFRIMIEKGPGRVSPFFIPMMISNMAAGQIAIMFGAKGPNETTVSACASSTNAIGDAFKLIQSGRADVVLAGGSEASITPMALAGFSALKALSTNNDNYHEASRPFDKNRDGFVMGEGAGVLVLERLDMALARGAKIYAEIVGYGVTCDAYHITAPAPEGEGAARAMEVALADAGIKPEDIDYINAHGTSTEYNDKYETMAIKTVFKEHAYKLAVSSTKSMTGHLLGAAGAIEAIACLLAIDQGFIHPTINLKTPDPDCDLNYVPNTGIERDVKYALSNSFGFGGQNACIIFKKYSE</sequence>
<evidence type="ECO:0000256" key="13">
    <source>
        <dbReference type="ARBA" id="ARBA00047659"/>
    </source>
</evidence>
<keyword evidence="5 14" id="KW-0444">Lipid biosynthesis</keyword>
<dbReference type="NCBIfam" id="NF004970">
    <property type="entry name" value="PRK06333.1"/>
    <property type="match status" value="1"/>
</dbReference>
<dbReference type="GO" id="GO:0004315">
    <property type="term" value="F:3-oxoacyl-[acyl-carrier-protein] synthase activity"/>
    <property type="evidence" value="ECO:0007669"/>
    <property type="project" value="UniProtKB-UniRule"/>
</dbReference>
<evidence type="ECO:0000313" key="19">
    <source>
        <dbReference type="Proteomes" id="UP000184088"/>
    </source>
</evidence>
<dbReference type="Pfam" id="PF02801">
    <property type="entry name" value="Ketoacyl-synt_C"/>
    <property type="match status" value="1"/>
</dbReference>
<dbReference type="InterPro" id="IPR016039">
    <property type="entry name" value="Thiolase-like"/>
</dbReference>
<dbReference type="Proteomes" id="UP000184088">
    <property type="component" value="Unassembled WGS sequence"/>
</dbReference>
<organism evidence="18 19">
    <name type="scientific">Caldanaerobius fijiensis DSM 17918</name>
    <dbReference type="NCBI Taxonomy" id="1121256"/>
    <lineage>
        <taxon>Bacteria</taxon>
        <taxon>Bacillati</taxon>
        <taxon>Bacillota</taxon>
        <taxon>Clostridia</taxon>
        <taxon>Thermoanaerobacterales</taxon>
        <taxon>Thermoanaerobacteraceae</taxon>
        <taxon>Caldanaerobius</taxon>
    </lineage>
</organism>
<evidence type="ECO:0000256" key="1">
    <source>
        <dbReference type="ARBA" id="ARBA00005194"/>
    </source>
</evidence>
<gene>
    <name evidence="18" type="ORF">SAMN02746089_02485</name>
</gene>
<dbReference type="Gene3D" id="3.40.47.10">
    <property type="match status" value="1"/>
</dbReference>
<dbReference type="PANTHER" id="PTHR11712">
    <property type="entry name" value="POLYKETIDE SYNTHASE-RELATED"/>
    <property type="match status" value="1"/>
</dbReference>
<evidence type="ECO:0000256" key="5">
    <source>
        <dbReference type="ARBA" id="ARBA00022516"/>
    </source>
</evidence>
<keyword evidence="8" id="KW-0443">Lipid metabolism</keyword>
<comment type="function">
    <text evidence="11 14">Involved in the type II fatty acid elongation cycle. Catalyzes the elongation of a wide range of acyl-ACP by the addition of two carbons from malonyl-ACP to an acyl acceptor. Can efficiently catalyze the conversion of palmitoleoyl-ACP (cis-hexadec-9-enoyl-ACP) to cis-vaccenoyl-ACP (cis-octadec-11-enoyl-ACP), an essential step in the thermal regulation of fatty acid composition.</text>
</comment>
<keyword evidence="7" id="KW-0276">Fatty acid metabolism</keyword>
<dbReference type="InterPro" id="IPR018201">
    <property type="entry name" value="Ketoacyl_synth_AS"/>
</dbReference>
<dbReference type="InterPro" id="IPR014030">
    <property type="entry name" value="Ketoacyl_synth_N"/>
</dbReference>
<evidence type="ECO:0000256" key="7">
    <source>
        <dbReference type="ARBA" id="ARBA00022832"/>
    </source>
</evidence>
<dbReference type="SUPFAM" id="SSF53901">
    <property type="entry name" value="Thiolase-like"/>
    <property type="match status" value="2"/>
</dbReference>
<comment type="similarity">
    <text evidence="2 14 16">Belongs to the thiolase-like superfamily. Beta-ketoacyl-ACP synthases family.</text>
</comment>
<comment type="catalytic activity">
    <reaction evidence="13 14">
        <text>a fatty acyl-[ACP] + malonyl-[ACP] + H(+) = a 3-oxoacyl-[ACP] + holo-[ACP] + CO2</text>
        <dbReference type="Rhea" id="RHEA:22836"/>
        <dbReference type="Rhea" id="RHEA-COMP:9623"/>
        <dbReference type="Rhea" id="RHEA-COMP:9685"/>
        <dbReference type="Rhea" id="RHEA-COMP:9916"/>
        <dbReference type="Rhea" id="RHEA-COMP:14125"/>
        <dbReference type="ChEBI" id="CHEBI:15378"/>
        <dbReference type="ChEBI" id="CHEBI:16526"/>
        <dbReference type="ChEBI" id="CHEBI:64479"/>
        <dbReference type="ChEBI" id="CHEBI:78449"/>
        <dbReference type="ChEBI" id="CHEBI:78776"/>
        <dbReference type="ChEBI" id="CHEBI:138651"/>
    </reaction>
</comment>
<evidence type="ECO:0000256" key="11">
    <source>
        <dbReference type="ARBA" id="ARBA00024006"/>
    </source>
</evidence>
<evidence type="ECO:0000259" key="17">
    <source>
        <dbReference type="PROSITE" id="PS52004"/>
    </source>
</evidence>
<evidence type="ECO:0000313" key="18">
    <source>
        <dbReference type="EMBL" id="SHF74703.1"/>
    </source>
</evidence>
<keyword evidence="10 14" id="KW-0012">Acyltransferase</keyword>
<dbReference type="PROSITE" id="PS00606">
    <property type="entry name" value="KS3_1"/>
    <property type="match status" value="1"/>
</dbReference>
<evidence type="ECO:0000256" key="10">
    <source>
        <dbReference type="ARBA" id="ARBA00023315"/>
    </source>
</evidence>
<dbReference type="NCBIfam" id="NF005589">
    <property type="entry name" value="PRK07314.1"/>
    <property type="match status" value="1"/>
</dbReference>
<evidence type="ECO:0000256" key="8">
    <source>
        <dbReference type="ARBA" id="ARBA00023098"/>
    </source>
</evidence>
<dbReference type="CDD" id="cd00834">
    <property type="entry name" value="KAS_I_II"/>
    <property type="match status" value="1"/>
</dbReference>
<dbReference type="PIRSF" id="PIRSF000447">
    <property type="entry name" value="KAS_II"/>
    <property type="match status" value="1"/>
</dbReference>
<dbReference type="EMBL" id="FQVH01000042">
    <property type="protein sequence ID" value="SHF74703.1"/>
    <property type="molecule type" value="Genomic_DNA"/>
</dbReference>
<keyword evidence="19" id="KW-1185">Reference proteome</keyword>
<keyword evidence="6 14" id="KW-0808">Transferase</keyword>
<dbReference type="InterPro" id="IPR017568">
    <property type="entry name" value="3-oxoacyl-ACP_synth-2"/>
</dbReference>
<evidence type="ECO:0000256" key="6">
    <source>
        <dbReference type="ARBA" id="ARBA00022679"/>
    </source>
</evidence>
<evidence type="ECO:0000256" key="3">
    <source>
        <dbReference type="ARBA" id="ARBA00012356"/>
    </source>
</evidence>
<feature type="domain" description="Ketosynthase family 3 (KS3)" evidence="17">
    <location>
        <begin position="2"/>
        <end position="410"/>
    </location>
</feature>
<dbReference type="PANTHER" id="PTHR11712:SF336">
    <property type="entry name" value="3-OXOACYL-[ACYL-CARRIER-PROTEIN] SYNTHASE, MITOCHONDRIAL"/>
    <property type="match status" value="1"/>
</dbReference>
<dbReference type="SMART" id="SM00825">
    <property type="entry name" value="PKS_KS"/>
    <property type="match status" value="1"/>
</dbReference>
<dbReference type="UniPathway" id="UPA00094"/>
<evidence type="ECO:0000256" key="9">
    <source>
        <dbReference type="ARBA" id="ARBA00023160"/>
    </source>
</evidence>
<evidence type="ECO:0000256" key="4">
    <source>
        <dbReference type="ARBA" id="ARBA00014657"/>
    </source>
</evidence>
<proteinExistence type="inferred from homology"/>
<dbReference type="InterPro" id="IPR000794">
    <property type="entry name" value="Beta-ketoacyl_synthase"/>
</dbReference>
<protein>
    <recommendedName>
        <fullName evidence="4 14">3-oxoacyl-[acyl-carrier-protein] synthase 2</fullName>
        <ecNumber evidence="3 14">2.3.1.179</ecNumber>
    </recommendedName>
</protein>
<dbReference type="STRING" id="1121256.SAMN02746089_02485"/>
<comment type="catalytic activity">
    <reaction evidence="12 14">
        <text>(9Z)-hexadecenoyl-[ACP] + malonyl-[ACP] + H(+) = 3-oxo-(11Z)-octadecenoyl-[ACP] + holo-[ACP] + CO2</text>
        <dbReference type="Rhea" id="RHEA:55040"/>
        <dbReference type="Rhea" id="RHEA-COMP:9623"/>
        <dbReference type="Rhea" id="RHEA-COMP:9685"/>
        <dbReference type="Rhea" id="RHEA-COMP:10800"/>
        <dbReference type="Rhea" id="RHEA-COMP:14074"/>
        <dbReference type="ChEBI" id="CHEBI:15378"/>
        <dbReference type="ChEBI" id="CHEBI:16526"/>
        <dbReference type="ChEBI" id="CHEBI:64479"/>
        <dbReference type="ChEBI" id="CHEBI:78449"/>
        <dbReference type="ChEBI" id="CHEBI:83989"/>
        <dbReference type="ChEBI" id="CHEBI:138538"/>
        <dbReference type="EC" id="2.3.1.179"/>
    </reaction>
</comment>
<evidence type="ECO:0000256" key="2">
    <source>
        <dbReference type="ARBA" id="ARBA00008467"/>
    </source>
</evidence>
<evidence type="ECO:0000256" key="12">
    <source>
        <dbReference type="ARBA" id="ARBA00047318"/>
    </source>
</evidence>
<reference evidence="18 19" key="1">
    <citation type="submission" date="2016-11" db="EMBL/GenBank/DDBJ databases">
        <authorList>
            <person name="Jaros S."/>
            <person name="Januszkiewicz K."/>
            <person name="Wedrychowicz H."/>
        </authorList>
    </citation>
    <scope>NUCLEOTIDE SEQUENCE [LARGE SCALE GENOMIC DNA]</scope>
    <source>
        <strain evidence="18 19">DSM 17918</strain>
    </source>
</reference>
<dbReference type="RefSeq" id="WP_073345931.1">
    <property type="nucleotide sequence ID" value="NZ_FQVH01000042.1"/>
</dbReference>
<accession>A0A1M5E626</accession>
<dbReference type="AlphaFoldDB" id="A0A1M5E626"/>
<keyword evidence="9 14" id="KW-0275">Fatty acid biosynthesis</keyword>
<dbReference type="PROSITE" id="PS52004">
    <property type="entry name" value="KS3_2"/>
    <property type="match status" value="1"/>
</dbReference>
<evidence type="ECO:0000256" key="15">
    <source>
        <dbReference type="PIRSR" id="PIRSR000447-1"/>
    </source>
</evidence>
<evidence type="ECO:0000256" key="14">
    <source>
        <dbReference type="PIRNR" id="PIRNR000447"/>
    </source>
</evidence>
<dbReference type="GO" id="GO:0005829">
    <property type="term" value="C:cytosol"/>
    <property type="evidence" value="ECO:0007669"/>
    <property type="project" value="TreeGrafter"/>
</dbReference>
<feature type="active site" description="For beta-ketoacyl synthase activity" evidence="15">
    <location>
        <position position="163"/>
    </location>
</feature>